<keyword evidence="3" id="KW-1185">Reference proteome</keyword>
<evidence type="ECO:0008006" key="4">
    <source>
        <dbReference type="Google" id="ProtNLM"/>
    </source>
</evidence>
<dbReference type="OrthoDB" id="1766790at2"/>
<accession>A0A0K8J1S7</accession>
<dbReference type="EMBL" id="LN879430">
    <property type="protein sequence ID" value="CUH91611.1"/>
    <property type="molecule type" value="Genomic_DNA"/>
</dbReference>
<dbReference type="Proteomes" id="UP000196053">
    <property type="component" value="Chromosome I"/>
</dbReference>
<reference evidence="3" key="1">
    <citation type="submission" date="2015-09" db="EMBL/GenBank/DDBJ databases">
        <authorList>
            <person name="Wibberg D."/>
        </authorList>
    </citation>
    <scope>NUCLEOTIDE SEQUENCE [LARGE SCALE GENOMIC DNA]</scope>
    <source>
        <strain evidence="3">SD1D</strain>
    </source>
</reference>
<evidence type="ECO:0000256" key="1">
    <source>
        <dbReference type="SAM" id="Phobius"/>
    </source>
</evidence>
<keyword evidence="1" id="KW-0472">Membrane</keyword>
<gene>
    <name evidence="2" type="ORF">SD1D_0048</name>
</gene>
<sequence length="297" mass="34383">MKKTKNIKGINKYIANASLTIEASLVLPIFLFFFTAFLYFIQIFIVQEMLQKAITETGLSMSRAAYIYSDFYDVSDSKTFDEALLEENIQRGFKELYRTIIYKGAIKYAVESRLNLDRINNSCIVGGFDGIDFSSSQVFKCSNDIDIVARYRVRIPIRIFGIYEMDMIQRVRLRGWSGHKIPALYRVIEENNGKEESFVYVTDSGSVYHLDRTCSHISLSVEAISGKPTWQRNKNGGKYYPCEYCLKNEDSQEEIYYITSYGNRYHKDKSCPKINRRVSKIPITEVGERVPCKRCGR</sequence>
<name>A0A0K8J1S7_9FIRM</name>
<proteinExistence type="predicted"/>
<evidence type="ECO:0000313" key="2">
    <source>
        <dbReference type="EMBL" id="CUH91611.1"/>
    </source>
</evidence>
<dbReference type="RefSeq" id="WP_058257067.1">
    <property type="nucleotide sequence ID" value="NZ_DUPS01000020.1"/>
</dbReference>
<dbReference type="AlphaFoldDB" id="A0A0K8J1S7"/>
<keyword evidence="1" id="KW-0812">Transmembrane</keyword>
<dbReference type="KEGG" id="hsd:SD1D_0048"/>
<organism evidence="2 3">
    <name type="scientific">Herbinix luporum</name>
    <dbReference type="NCBI Taxonomy" id="1679721"/>
    <lineage>
        <taxon>Bacteria</taxon>
        <taxon>Bacillati</taxon>
        <taxon>Bacillota</taxon>
        <taxon>Clostridia</taxon>
        <taxon>Lachnospirales</taxon>
        <taxon>Lachnospiraceae</taxon>
        <taxon>Herbinix</taxon>
    </lineage>
</organism>
<feature type="transmembrane region" description="Helical" evidence="1">
    <location>
        <begin position="21"/>
        <end position="45"/>
    </location>
</feature>
<keyword evidence="1" id="KW-1133">Transmembrane helix</keyword>
<evidence type="ECO:0000313" key="3">
    <source>
        <dbReference type="Proteomes" id="UP000196053"/>
    </source>
</evidence>
<protein>
    <recommendedName>
        <fullName evidence="4">Pilus assembly protein</fullName>
    </recommendedName>
</protein>